<evidence type="ECO:0000313" key="2">
    <source>
        <dbReference type="Proteomes" id="UP000004994"/>
    </source>
</evidence>
<protein>
    <submittedName>
        <fullName evidence="1">Uncharacterized protein</fullName>
    </submittedName>
</protein>
<keyword evidence="2" id="KW-1185">Reference proteome</keyword>
<accession>K4BUL7</accession>
<evidence type="ECO:0000313" key="1">
    <source>
        <dbReference type="EnsemblPlants" id="Solyc04g077800.1.1"/>
    </source>
</evidence>
<organism evidence="1">
    <name type="scientific">Solanum lycopersicum</name>
    <name type="common">Tomato</name>
    <name type="synonym">Lycopersicon esculentum</name>
    <dbReference type="NCBI Taxonomy" id="4081"/>
    <lineage>
        <taxon>Eukaryota</taxon>
        <taxon>Viridiplantae</taxon>
        <taxon>Streptophyta</taxon>
        <taxon>Embryophyta</taxon>
        <taxon>Tracheophyta</taxon>
        <taxon>Spermatophyta</taxon>
        <taxon>Magnoliopsida</taxon>
        <taxon>eudicotyledons</taxon>
        <taxon>Gunneridae</taxon>
        <taxon>Pentapetalae</taxon>
        <taxon>asterids</taxon>
        <taxon>lamiids</taxon>
        <taxon>Solanales</taxon>
        <taxon>Solanaceae</taxon>
        <taxon>Solanoideae</taxon>
        <taxon>Solaneae</taxon>
        <taxon>Solanum</taxon>
        <taxon>Solanum subgen. Lycopersicon</taxon>
    </lineage>
</organism>
<dbReference type="AlphaFoldDB" id="K4BUL7"/>
<name>K4BUL7_SOLLC</name>
<sequence length="24" mass="2680">MLIGDLNGLFQLSEVSVSCIYLHK</sequence>
<dbReference type="EnsemblPlants" id="Solyc04g077800.1.1">
    <property type="protein sequence ID" value="Solyc04g077800.1.1"/>
    <property type="gene ID" value="Solyc04g077800.1"/>
</dbReference>
<dbReference type="Proteomes" id="UP000004994">
    <property type="component" value="Chromosome 4"/>
</dbReference>
<proteinExistence type="predicted"/>
<dbReference type="PaxDb" id="4081-Solyc04g077800.1.1"/>
<reference evidence="1" key="2">
    <citation type="submission" date="2015-06" db="UniProtKB">
        <authorList>
            <consortium name="EnsemblPlants"/>
        </authorList>
    </citation>
    <scope>IDENTIFICATION</scope>
    <source>
        <strain evidence="1">cv. Heinz 1706</strain>
    </source>
</reference>
<reference evidence="1" key="1">
    <citation type="journal article" date="2012" name="Nature">
        <title>The tomato genome sequence provides insights into fleshy fruit evolution.</title>
        <authorList>
            <consortium name="Tomato Genome Consortium"/>
        </authorList>
    </citation>
    <scope>NUCLEOTIDE SEQUENCE [LARGE SCALE GENOMIC DNA]</scope>
    <source>
        <strain evidence="1">cv. Heinz 1706</strain>
    </source>
</reference>
<dbReference type="Gramene" id="Solyc04g077800.1.1">
    <property type="protein sequence ID" value="Solyc04g077800.1.1"/>
    <property type="gene ID" value="Solyc04g077800.1"/>
</dbReference>
<dbReference type="InParanoid" id="K4BUL7"/>
<dbReference type="HOGENOM" id="CLU_3421713_0_0_1"/>